<dbReference type="InterPro" id="IPR036397">
    <property type="entry name" value="RNaseH_sf"/>
</dbReference>
<sequence>MNIAYLDVETSGLLRDPEARVVEWGLSVWQGDVEVFRGESMVGGQGAIPEEVSRINGITTEMTIGYPPLKALYGKWKNHLINAIVVAHNLSFDLGMINRDLIRQGEIPLGNPGIDSLALFRRMKPELSSYKLTELVRTMGVVHDNPHRAMGDVDAMRGILTKLFEKSLSSHDEGVLRMWCGWGGTSAHRYQKDLLSWAQQRDLPVLIERSFPGGFLSWGSIEGKVISLNGESVCIEQGGEESSLSMQDVMAVKLVSI</sequence>
<dbReference type="GO" id="GO:0008408">
    <property type="term" value="F:3'-5' exonuclease activity"/>
    <property type="evidence" value="ECO:0007669"/>
    <property type="project" value="TreeGrafter"/>
</dbReference>
<dbReference type="PANTHER" id="PTHR30231:SF37">
    <property type="entry name" value="EXODEOXYRIBONUCLEASE 10"/>
    <property type="match status" value="1"/>
</dbReference>
<organism evidence="4 5">
    <name type="scientific">Leptospirillum ferrooxidans (strain C2-3)</name>
    <dbReference type="NCBI Taxonomy" id="1162668"/>
    <lineage>
        <taxon>Bacteria</taxon>
        <taxon>Pseudomonadati</taxon>
        <taxon>Nitrospirota</taxon>
        <taxon>Nitrospiria</taxon>
        <taxon>Nitrospirales</taxon>
        <taxon>Nitrospiraceae</taxon>
        <taxon>Leptospirillum</taxon>
    </lineage>
</organism>
<dbReference type="HOGENOM" id="CLU_1048871_0_0_0"/>
<dbReference type="PATRIC" id="fig|1162668.3.peg.2832"/>
<dbReference type="GO" id="GO:0003676">
    <property type="term" value="F:nucleic acid binding"/>
    <property type="evidence" value="ECO:0007669"/>
    <property type="project" value="InterPro"/>
</dbReference>
<protein>
    <submittedName>
        <fullName evidence="4">Putative DNA polymerase III, epsilon subunit</fullName>
    </submittedName>
</protein>
<dbReference type="SUPFAM" id="SSF53098">
    <property type="entry name" value="Ribonuclease H-like"/>
    <property type="match status" value="1"/>
</dbReference>
<dbReference type="SMART" id="SM00479">
    <property type="entry name" value="EXOIII"/>
    <property type="match status" value="1"/>
</dbReference>
<evidence type="ECO:0000256" key="1">
    <source>
        <dbReference type="ARBA" id="ARBA00025483"/>
    </source>
</evidence>
<proteinExistence type="predicted"/>
<dbReference type="KEGG" id="lfc:LFE_2382"/>
<evidence type="ECO:0000256" key="2">
    <source>
        <dbReference type="ARBA" id="ARBA00026073"/>
    </source>
</evidence>
<reference evidence="5" key="2">
    <citation type="submission" date="2012-03" db="EMBL/GenBank/DDBJ databases">
        <title>The complete genome sequence of the pioneer microbe on fresh volcanic deposit, Leptospirillum ferrooxidans strain C2-3.</title>
        <authorList>
            <person name="Fujimura R."/>
            <person name="Sato Y."/>
            <person name="Nishizawa T."/>
            <person name="Nanba K."/>
            <person name="Oshima K."/>
            <person name="Hattori M."/>
            <person name="Kamijo T."/>
            <person name="Ohta H."/>
        </authorList>
    </citation>
    <scope>NUCLEOTIDE SEQUENCE [LARGE SCALE GENOMIC DNA]</scope>
    <source>
        <strain evidence="5">C2-3</strain>
    </source>
</reference>
<dbReference type="RefSeq" id="WP_014450536.1">
    <property type="nucleotide sequence ID" value="NC_017094.1"/>
</dbReference>
<dbReference type="Gene3D" id="3.30.420.10">
    <property type="entry name" value="Ribonuclease H-like superfamily/Ribonuclease H"/>
    <property type="match status" value="1"/>
</dbReference>
<dbReference type="FunFam" id="3.30.420.10:FF:000045">
    <property type="entry name" value="3'-5' exonuclease DinG"/>
    <property type="match status" value="1"/>
</dbReference>
<comment type="function">
    <text evidence="1">DNA polymerase III is a complex, multichain enzyme responsible for most of the replicative synthesis in bacteria. The epsilon subunit contain the editing function and is a proofreading 3'-5' exonuclease.</text>
</comment>
<evidence type="ECO:0000313" key="5">
    <source>
        <dbReference type="Proteomes" id="UP000007382"/>
    </source>
</evidence>
<gene>
    <name evidence="4" type="ordered locus">LFE_2382</name>
</gene>
<dbReference type="GO" id="GO:0005829">
    <property type="term" value="C:cytosol"/>
    <property type="evidence" value="ECO:0007669"/>
    <property type="project" value="TreeGrafter"/>
</dbReference>
<feature type="domain" description="Exonuclease" evidence="3">
    <location>
        <begin position="2"/>
        <end position="169"/>
    </location>
</feature>
<keyword evidence="5" id="KW-1185">Reference proteome</keyword>
<reference evidence="4 5" key="1">
    <citation type="journal article" date="2012" name="J. Bacteriol.">
        <title>Complete Genome Sequence of Leptospirillum ferrooxidans Strain C2-3, Isolated from a Fresh Volcanic Ash Deposit on the Island of Miyake, Japan.</title>
        <authorList>
            <person name="Fujimura R."/>
            <person name="Sato Y."/>
            <person name="Nishizawa T."/>
            <person name="Oshima K."/>
            <person name="Kim S.-W."/>
            <person name="Hattori M."/>
            <person name="Kamijo T."/>
            <person name="Ohta H."/>
        </authorList>
    </citation>
    <scope>NUCLEOTIDE SEQUENCE [LARGE SCALE GENOMIC DNA]</scope>
    <source>
        <strain evidence="4 5">C2-3</strain>
    </source>
</reference>
<name>I0IS04_LEPFC</name>
<dbReference type="PANTHER" id="PTHR30231">
    <property type="entry name" value="DNA POLYMERASE III SUBUNIT EPSILON"/>
    <property type="match status" value="1"/>
</dbReference>
<accession>I0IS04</accession>
<comment type="subunit">
    <text evidence="2">DNA polymerase III contains a core (composed of alpha, epsilon and theta chains) that associates with a tau subunit. This core dimerizes to form the POLIII' complex. PolIII' associates with the gamma complex (composed of gamma, delta, delta', psi and chi chains) and with the beta chain to form the complete DNA polymerase III complex.</text>
</comment>
<dbReference type="OrthoDB" id="9803913at2"/>
<dbReference type="EMBL" id="AP012342">
    <property type="protein sequence ID" value="BAM08053.1"/>
    <property type="molecule type" value="Genomic_DNA"/>
</dbReference>
<dbReference type="InterPro" id="IPR013520">
    <property type="entry name" value="Ribonucl_H"/>
</dbReference>
<dbReference type="GO" id="GO:0045004">
    <property type="term" value="P:DNA replication proofreading"/>
    <property type="evidence" value="ECO:0007669"/>
    <property type="project" value="TreeGrafter"/>
</dbReference>
<dbReference type="InterPro" id="IPR012337">
    <property type="entry name" value="RNaseH-like_sf"/>
</dbReference>
<evidence type="ECO:0000259" key="3">
    <source>
        <dbReference type="SMART" id="SM00479"/>
    </source>
</evidence>
<dbReference type="AlphaFoldDB" id="I0IS04"/>
<dbReference type="Proteomes" id="UP000007382">
    <property type="component" value="Chromosome"/>
</dbReference>
<dbReference type="eggNOG" id="COG0847">
    <property type="taxonomic scope" value="Bacteria"/>
</dbReference>
<dbReference type="STRING" id="1162668.LFE_2382"/>
<dbReference type="CDD" id="cd06127">
    <property type="entry name" value="DEDDh"/>
    <property type="match status" value="1"/>
</dbReference>
<dbReference type="Pfam" id="PF00929">
    <property type="entry name" value="RNase_T"/>
    <property type="match status" value="1"/>
</dbReference>
<evidence type="ECO:0000313" key="4">
    <source>
        <dbReference type="EMBL" id="BAM08053.1"/>
    </source>
</evidence>